<dbReference type="PANTHER" id="PTHR33746">
    <property type="entry name" value="RUBRERYTHRIN"/>
    <property type="match status" value="1"/>
</dbReference>
<keyword evidence="2" id="KW-0249">Electron transport</keyword>
<reference evidence="4" key="1">
    <citation type="submission" date="2021-04" db="EMBL/GenBank/DDBJ databases">
        <title>Phylogenetic analysis of Acidobacteriaceae.</title>
        <authorList>
            <person name="Qiu L."/>
            <person name="Zhang Q."/>
        </authorList>
    </citation>
    <scope>NUCLEOTIDE SEQUENCE</scope>
    <source>
        <strain evidence="4">DSM 25168</strain>
    </source>
</reference>
<evidence type="ECO:0000256" key="1">
    <source>
        <dbReference type="ARBA" id="ARBA00022448"/>
    </source>
</evidence>
<dbReference type="GO" id="GO:0046872">
    <property type="term" value="F:metal ion binding"/>
    <property type="evidence" value="ECO:0007669"/>
    <property type="project" value="InterPro"/>
</dbReference>
<name>A0A9J7BSX7_9BACT</name>
<dbReference type="InterPro" id="IPR012347">
    <property type="entry name" value="Ferritin-like"/>
</dbReference>
<dbReference type="Pfam" id="PF21349">
    <property type="entry name" value="RUBY_RBDX"/>
    <property type="match status" value="1"/>
</dbReference>
<evidence type="ECO:0000259" key="3">
    <source>
        <dbReference type="PROSITE" id="PS50905"/>
    </source>
</evidence>
<dbReference type="SUPFAM" id="SSF57802">
    <property type="entry name" value="Rubredoxin-like"/>
    <property type="match status" value="1"/>
</dbReference>
<protein>
    <submittedName>
        <fullName evidence="4">Rubrerythrin family protein</fullName>
    </submittedName>
</protein>
<proteinExistence type="predicted"/>
<keyword evidence="5" id="KW-1185">Reference proteome</keyword>
<dbReference type="Gene3D" id="2.20.28.10">
    <property type="match status" value="1"/>
</dbReference>
<dbReference type="InterPro" id="IPR003251">
    <property type="entry name" value="Rr_diiron-bd_dom"/>
</dbReference>
<keyword evidence="1" id="KW-0813">Transport</keyword>
<dbReference type="Gene3D" id="1.20.1260.10">
    <property type="match status" value="1"/>
</dbReference>
<evidence type="ECO:0000313" key="4">
    <source>
        <dbReference type="EMBL" id="UWZ84006.1"/>
    </source>
</evidence>
<dbReference type="InterPro" id="IPR048574">
    <property type="entry name" value="RUBY_RBDX"/>
</dbReference>
<evidence type="ECO:0000313" key="5">
    <source>
        <dbReference type="Proteomes" id="UP001059380"/>
    </source>
</evidence>
<dbReference type="InterPro" id="IPR052753">
    <property type="entry name" value="Rbr2/Nigerythrin"/>
</dbReference>
<dbReference type="RefSeq" id="WP_260793510.1">
    <property type="nucleotide sequence ID" value="NZ_CP093313.1"/>
</dbReference>
<feature type="domain" description="Ferritin-like diiron" evidence="3">
    <location>
        <begin position="5"/>
        <end position="148"/>
    </location>
</feature>
<dbReference type="KEGG" id="orp:MOP44_26040"/>
<dbReference type="CDD" id="cd01041">
    <property type="entry name" value="Rubrerythrin"/>
    <property type="match status" value="1"/>
</dbReference>
<organism evidence="4 5">
    <name type="scientific">Occallatibacter riparius</name>
    <dbReference type="NCBI Taxonomy" id="1002689"/>
    <lineage>
        <taxon>Bacteria</taxon>
        <taxon>Pseudomonadati</taxon>
        <taxon>Acidobacteriota</taxon>
        <taxon>Terriglobia</taxon>
        <taxon>Terriglobales</taxon>
        <taxon>Acidobacteriaceae</taxon>
        <taxon>Occallatibacter</taxon>
    </lineage>
</organism>
<dbReference type="PANTHER" id="PTHR33746:SF4">
    <property type="entry name" value="RUBRERYTHRIN"/>
    <property type="match status" value="1"/>
</dbReference>
<dbReference type="InterPro" id="IPR009078">
    <property type="entry name" value="Ferritin-like_SF"/>
</dbReference>
<gene>
    <name evidence="4" type="ORF">MOP44_26040</name>
</gene>
<dbReference type="Pfam" id="PF02915">
    <property type="entry name" value="Rubrerythrin"/>
    <property type="match status" value="1"/>
</dbReference>
<dbReference type="Proteomes" id="UP001059380">
    <property type="component" value="Chromosome"/>
</dbReference>
<dbReference type="InterPro" id="IPR009040">
    <property type="entry name" value="Ferritin-like_diiron"/>
</dbReference>
<dbReference type="GO" id="GO:0016491">
    <property type="term" value="F:oxidoreductase activity"/>
    <property type="evidence" value="ECO:0007669"/>
    <property type="project" value="InterPro"/>
</dbReference>
<dbReference type="EMBL" id="CP093313">
    <property type="protein sequence ID" value="UWZ84006.1"/>
    <property type="molecule type" value="Genomic_DNA"/>
</dbReference>
<sequence length="192" mass="21563">MQAIASEHEVLIDNLRTAFDNESNAYVRYIEFAGKADGEGWHGVASLFRAAARAEEIHAANHGRILHQIGSELHFKPINIEVGTTLENVRTALADEISEVDTIYPTWLELARTARDVAVVRTFSWALAAEKTHARLFNEALALLEIEDEDSWITMPRDFHVCPVCGYTSENDAPEEICPTCFCLRSRFESVN</sequence>
<dbReference type="AlphaFoldDB" id="A0A9J7BSX7"/>
<dbReference type="SUPFAM" id="SSF47240">
    <property type="entry name" value="Ferritin-like"/>
    <property type="match status" value="1"/>
</dbReference>
<dbReference type="PROSITE" id="PS50905">
    <property type="entry name" value="FERRITIN_LIKE"/>
    <property type="match status" value="1"/>
</dbReference>
<accession>A0A9J7BSX7</accession>
<evidence type="ECO:0000256" key="2">
    <source>
        <dbReference type="ARBA" id="ARBA00022982"/>
    </source>
</evidence>